<protein>
    <submittedName>
        <fullName evidence="1">Rhamnosyltransferase</fullName>
    </submittedName>
</protein>
<organism evidence="1 2">
    <name type="scientific">Microbacterium kyungheense</name>
    <dbReference type="NCBI Taxonomy" id="1263636"/>
    <lineage>
        <taxon>Bacteria</taxon>
        <taxon>Bacillati</taxon>
        <taxon>Actinomycetota</taxon>
        <taxon>Actinomycetes</taxon>
        <taxon>Micrococcales</taxon>
        <taxon>Microbacteriaceae</taxon>
        <taxon>Microbacterium</taxon>
    </lineage>
</organism>
<evidence type="ECO:0000313" key="2">
    <source>
        <dbReference type="Proteomes" id="UP000320235"/>
    </source>
</evidence>
<comment type="caution">
    <text evidence="1">The sequence shown here is derived from an EMBL/GenBank/DDBJ whole genome shotgun (WGS) entry which is preliminary data.</text>
</comment>
<gene>
    <name evidence="1" type="ORF">FB391_0789</name>
</gene>
<sequence>MTEAVEVAGRSVAAPGVFPVGGRRLVVYVVFDRRGDVDDYIPVALAGLREHAARVLVVVNGKLTDQGRAALEPVSDEILVRENEGFDIWAHKAALDHVGAGLAEFDEVLLTNDTWFGPVRPYGPVFERMGERAVHFWGMTDHAREEPNPFTGKGVLPYHVQSFWIAVRREMFLSEAWASYWRDLPQMPSYFDAVLKHEALFTEHFTERGYAVDVAYASADYPTDHPALFNPDLLMADGCPVLKRRPFFHYPPFLDRHAVIGRQNLVRVAEHGYPVEVILQNLARNVAPKTLNADVGMLEVLPGVDVSYDPERPFRVAVMVHAGSAAAVVRVLRRVGSIPVPFDLFVSIVDDVDVQEVERLVAAAELPQAGRREVRRTPARRGRDMSAFFIGWRDVLRAGEHDLVIKVHGRTPSKRNVNATRYFRRYQLDNLLLSPGHVANILGLFQREQGLGLVFPPPMHIGYATPGRGWHAYRDRGKDIAEMLGIEVPFDGISPLAPLGGMWIARTAALRLLTEADWTYDEFIKPSKGGAELSKVLERMVPLAAGELGFHTRTVLTPEHAAISHVSLEYKVDQLSSTTPGYPVDQIQYLHRAGWMGAGGMVAMTRMYMRTNHPRTMQVLNPVLSPAGRIARGVMRRGKAVVRRVRGIPETKVEQ</sequence>
<dbReference type="EMBL" id="VFPE01000001">
    <property type="protein sequence ID" value="TQM34501.1"/>
    <property type="molecule type" value="Genomic_DNA"/>
</dbReference>
<evidence type="ECO:0000313" key="1">
    <source>
        <dbReference type="EMBL" id="TQM34501.1"/>
    </source>
</evidence>
<name>A0A543FKX6_9MICO</name>
<dbReference type="GO" id="GO:0016740">
    <property type="term" value="F:transferase activity"/>
    <property type="evidence" value="ECO:0007669"/>
    <property type="project" value="UniProtKB-KW"/>
</dbReference>
<dbReference type="Proteomes" id="UP000320235">
    <property type="component" value="Unassembled WGS sequence"/>
</dbReference>
<dbReference type="InterPro" id="IPR007739">
    <property type="entry name" value="RgpF"/>
</dbReference>
<accession>A0A543FKX6</accession>
<keyword evidence="1" id="KW-0808">Transferase</keyword>
<dbReference type="OrthoDB" id="9815339at2"/>
<dbReference type="AlphaFoldDB" id="A0A543FKX6"/>
<reference evidence="1 2" key="1">
    <citation type="submission" date="2019-06" db="EMBL/GenBank/DDBJ databases">
        <title>Sequencing the genomes of 1000 actinobacteria strains.</title>
        <authorList>
            <person name="Klenk H.-P."/>
        </authorList>
    </citation>
    <scope>NUCLEOTIDE SEQUENCE [LARGE SCALE GENOMIC DNA]</scope>
    <source>
        <strain evidence="1 2">DSM 105492</strain>
    </source>
</reference>
<dbReference type="Pfam" id="PF05045">
    <property type="entry name" value="RgpF"/>
    <property type="match status" value="1"/>
</dbReference>
<proteinExistence type="predicted"/>
<keyword evidence="2" id="KW-1185">Reference proteome</keyword>